<organism evidence="4">
    <name type="scientific">Baileyella intestinalis</name>
    <dbReference type="NCBI Taxonomy" id="2606709"/>
    <lineage>
        <taxon>Bacteria</taxon>
        <taxon>Bacillati</taxon>
        <taxon>Bacillota</taxon>
        <taxon>Clostridia</taxon>
        <taxon>Peptostreptococcales</taxon>
        <taxon>Anaerovoracaceae</taxon>
        <taxon>Baileyella</taxon>
    </lineage>
</organism>
<evidence type="ECO:0000256" key="1">
    <source>
        <dbReference type="ARBA" id="ARBA00022490"/>
    </source>
</evidence>
<dbReference type="InterPro" id="IPR009019">
    <property type="entry name" value="KH_sf_prok-type"/>
</dbReference>
<gene>
    <name evidence="3" type="primary">khpA</name>
    <name evidence="4" type="ORF">FYJ66_00035</name>
</gene>
<keyword evidence="1 3" id="KW-0963">Cytoplasm</keyword>
<dbReference type="EMBL" id="VUNB01000001">
    <property type="protein sequence ID" value="MST68003.1"/>
    <property type="molecule type" value="Genomic_DNA"/>
</dbReference>
<dbReference type="GO" id="GO:0003723">
    <property type="term" value="F:RNA binding"/>
    <property type="evidence" value="ECO:0007669"/>
    <property type="project" value="UniProtKB-UniRule"/>
</dbReference>
<dbReference type="PANTHER" id="PTHR34654">
    <property type="entry name" value="UPF0109 PROTEIN SCO5592"/>
    <property type="match status" value="1"/>
</dbReference>
<dbReference type="PROSITE" id="PS50084">
    <property type="entry name" value="KH_TYPE_1"/>
    <property type="match status" value="1"/>
</dbReference>
<dbReference type="PANTHER" id="PTHR34654:SF1">
    <property type="entry name" value="RNA-BINDING PROTEIN KHPA"/>
    <property type="match status" value="1"/>
</dbReference>
<dbReference type="SUPFAM" id="SSF54814">
    <property type="entry name" value="Prokaryotic type KH domain (KH-domain type II)"/>
    <property type="match status" value="1"/>
</dbReference>
<dbReference type="NCBIfam" id="NF001748">
    <property type="entry name" value="PRK00468.1"/>
    <property type="match status" value="1"/>
</dbReference>
<dbReference type="AlphaFoldDB" id="A0A6A8M5B4"/>
<evidence type="ECO:0000313" key="4">
    <source>
        <dbReference type="EMBL" id="MST68003.1"/>
    </source>
</evidence>
<comment type="similarity">
    <text evidence="3">Belongs to the KhpA RNA-binding protein family.</text>
</comment>
<dbReference type="Pfam" id="PF13083">
    <property type="entry name" value="KH_KhpA-B"/>
    <property type="match status" value="1"/>
</dbReference>
<accession>A0A6A8M5B4</accession>
<name>A0A6A8M5B4_9FIRM</name>
<evidence type="ECO:0000256" key="2">
    <source>
        <dbReference type="ARBA" id="ARBA00022884"/>
    </source>
</evidence>
<reference evidence="4" key="1">
    <citation type="submission" date="2019-09" db="EMBL/GenBank/DDBJ databases">
        <title>In-depth cultivation of the pig gut microbiome towards novel bacterial diversity and tailored functional studies.</title>
        <authorList>
            <person name="Wylensek D."/>
            <person name="Hitch T.C.A."/>
            <person name="Clavel T."/>
        </authorList>
    </citation>
    <scope>NUCLEOTIDE SEQUENCE</scope>
    <source>
        <strain evidence="4">RF-744-FAT-WT-3</strain>
    </source>
</reference>
<dbReference type="GO" id="GO:0009252">
    <property type="term" value="P:peptidoglycan biosynthetic process"/>
    <property type="evidence" value="ECO:0007669"/>
    <property type="project" value="UniProtKB-UniRule"/>
</dbReference>
<proteinExistence type="inferred from homology"/>
<evidence type="ECO:0000256" key="3">
    <source>
        <dbReference type="HAMAP-Rule" id="MF_00088"/>
    </source>
</evidence>
<keyword evidence="2 3" id="KW-0694">RNA-binding</keyword>
<dbReference type="GO" id="GO:0005737">
    <property type="term" value="C:cytoplasm"/>
    <property type="evidence" value="ECO:0007669"/>
    <property type="project" value="UniProtKB-SubCell"/>
</dbReference>
<dbReference type="GO" id="GO:0008360">
    <property type="term" value="P:regulation of cell shape"/>
    <property type="evidence" value="ECO:0007669"/>
    <property type="project" value="UniProtKB-KW"/>
</dbReference>
<keyword evidence="3" id="KW-0133">Cell shape</keyword>
<comment type="caution">
    <text evidence="4">The sequence shown here is derived from an EMBL/GenBank/DDBJ whole genome shotgun (WGS) entry which is preliminary data.</text>
</comment>
<comment type="subunit">
    <text evidence="3">Forms a complex with KhpB.</text>
</comment>
<protein>
    <recommendedName>
        <fullName evidence="3">RNA-binding protein KhpA</fullName>
    </recommendedName>
    <alternativeName>
        <fullName evidence="3">KH-domain protein A</fullName>
    </alternativeName>
</protein>
<dbReference type="CDD" id="cd22533">
    <property type="entry name" value="KH-II_YlqC-like"/>
    <property type="match status" value="1"/>
</dbReference>
<dbReference type="Gene3D" id="3.30.300.20">
    <property type="match status" value="1"/>
</dbReference>
<dbReference type="HAMAP" id="MF_00088">
    <property type="entry name" value="KhpA"/>
    <property type="match status" value="1"/>
</dbReference>
<keyword evidence="3" id="KW-0143">Chaperone</keyword>
<comment type="subcellular location">
    <subcellularLocation>
        <location evidence="3">Cytoplasm</location>
    </subcellularLocation>
</comment>
<keyword evidence="3" id="KW-0961">Cell wall biogenesis/degradation</keyword>
<dbReference type="RefSeq" id="WP_154571485.1">
    <property type="nucleotide sequence ID" value="NZ_DBEZJY010000035.1"/>
</dbReference>
<dbReference type="GO" id="GO:0071555">
    <property type="term" value="P:cell wall organization"/>
    <property type="evidence" value="ECO:0007669"/>
    <property type="project" value="UniProtKB-KW"/>
</dbReference>
<sequence>MSGLVEAIAKSLVANPDEVVVTEEVNGNNIVVSLRVAKDDMGKVIGKQGRIAKAIRTVVKAAAIKQNKRVTVDIIDE</sequence>
<dbReference type="InterPro" id="IPR015946">
    <property type="entry name" value="KH_dom-like_a/b"/>
</dbReference>
<comment type="function">
    <text evidence="3">A probable RNA chaperone. Forms a complex with KhpB which binds to cellular RNA and controls its expression. Plays a role in peptidoglycan (PG) homeostasis and cell length regulation.</text>
</comment>
<dbReference type="InterPro" id="IPR020627">
    <property type="entry name" value="KhpA"/>
</dbReference>